<dbReference type="GO" id="GO:0003677">
    <property type="term" value="F:DNA binding"/>
    <property type="evidence" value="ECO:0007669"/>
    <property type="project" value="UniProtKB-KW"/>
</dbReference>
<dbReference type="InterPro" id="IPR003173">
    <property type="entry name" value="PC4_C"/>
</dbReference>
<evidence type="ECO:0000256" key="6">
    <source>
        <dbReference type="ARBA" id="ARBA00023242"/>
    </source>
</evidence>
<comment type="caution">
    <text evidence="9">The sequence shown here is derived from an EMBL/GenBank/DDBJ whole genome shotgun (WGS) entry which is preliminary data.</text>
</comment>
<feature type="domain" description="Transcriptional coactivator p15 (PC4) C-terminal" evidence="8">
    <location>
        <begin position="63"/>
        <end position="114"/>
    </location>
</feature>
<evidence type="ECO:0000256" key="5">
    <source>
        <dbReference type="ARBA" id="ARBA00023163"/>
    </source>
</evidence>
<dbReference type="GO" id="GO:0003713">
    <property type="term" value="F:transcription coactivator activity"/>
    <property type="evidence" value="ECO:0007669"/>
    <property type="project" value="InterPro"/>
</dbReference>
<dbReference type="Gene3D" id="2.30.31.10">
    <property type="entry name" value="Transcriptional Coactivator Pc4, Chain A"/>
    <property type="match status" value="1"/>
</dbReference>
<dbReference type="SUPFAM" id="SSF54447">
    <property type="entry name" value="ssDNA-binding transcriptional regulator domain"/>
    <property type="match status" value="1"/>
</dbReference>
<dbReference type="GO" id="GO:0060261">
    <property type="term" value="P:positive regulation of transcription initiation by RNA polymerase II"/>
    <property type="evidence" value="ECO:0007669"/>
    <property type="project" value="InterPro"/>
</dbReference>
<comment type="similarity">
    <text evidence="2">Belongs to the transcriptional coactivator PC4 family.</text>
</comment>
<dbReference type="PANTHER" id="PTHR13215">
    <property type="entry name" value="RNA POLYMERASE II TRANSCRIPTIONAL COACTIVATOR"/>
    <property type="match status" value="1"/>
</dbReference>
<keyword evidence="10" id="KW-1185">Reference proteome</keyword>
<comment type="subcellular location">
    <subcellularLocation>
        <location evidence="1">Nucleus</location>
    </subcellularLocation>
</comment>
<keyword evidence="6" id="KW-0539">Nucleus</keyword>
<evidence type="ECO:0000256" key="7">
    <source>
        <dbReference type="SAM" id="MobiDB-lite"/>
    </source>
</evidence>
<evidence type="ECO:0000256" key="4">
    <source>
        <dbReference type="ARBA" id="ARBA00023125"/>
    </source>
</evidence>
<evidence type="ECO:0000256" key="2">
    <source>
        <dbReference type="ARBA" id="ARBA00009001"/>
    </source>
</evidence>
<evidence type="ECO:0000313" key="10">
    <source>
        <dbReference type="Proteomes" id="UP000077202"/>
    </source>
</evidence>
<sequence length="127" mass="14863">MSFYRNKRKIQDEDFLDDEEEEEESSSEDEGRRKKSKKVVGRKSRTVAKPEAKLDPETGITACEISKNRRVVVRQFKKMILIDIRQYYSNADEEMKPTKKGISLSLDQWKVLSENIDNVDEAIKEMS</sequence>
<protein>
    <recommendedName>
        <fullName evidence="8">Transcriptional coactivator p15 (PC4) C-terminal domain-containing protein</fullName>
    </recommendedName>
</protein>
<feature type="region of interest" description="Disordered" evidence="7">
    <location>
        <begin position="14"/>
        <end position="50"/>
    </location>
</feature>
<evidence type="ECO:0000256" key="3">
    <source>
        <dbReference type="ARBA" id="ARBA00023015"/>
    </source>
</evidence>
<dbReference type="Pfam" id="PF02229">
    <property type="entry name" value="PC4"/>
    <property type="match status" value="1"/>
</dbReference>
<keyword evidence="5" id="KW-0804">Transcription</keyword>
<name>A0A176W3N0_MARPO</name>
<dbReference type="EMBL" id="LVLJ01001948">
    <property type="protein sequence ID" value="OAE27211.1"/>
    <property type="molecule type" value="Genomic_DNA"/>
</dbReference>
<proteinExistence type="inferred from homology"/>
<dbReference type="InterPro" id="IPR009044">
    <property type="entry name" value="ssDNA-bd_transcriptional_reg"/>
</dbReference>
<evidence type="ECO:0000259" key="8">
    <source>
        <dbReference type="Pfam" id="PF02229"/>
    </source>
</evidence>
<keyword evidence="4" id="KW-0238">DNA-binding</keyword>
<reference evidence="9" key="1">
    <citation type="submission" date="2016-03" db="EMBL/GenBank/DDBJ databases">
        <title>Mechanisms controlling the formation of the plant cell surface in tip-growing cells are functionally conserved among land plants.</title>
        <authorList>
            <person name="Honkanen S."/>
            <person name="Jones V.A."/>
            <person name="Morieri G."/>
            <person name="Champion C."/>
            <person name="Hetherington A.J."/>
            <person name="Kelly S."/>
            <person name="Saint-Marcoux D."/>
            <person name="Proust H."/>
            <person name="Prescott H."/>
            <person name="Dolan L."/>
        </authorList>
    </citation>
    <scope>NUCLEOTIDE SEQUENCE [LARGE SCALE GENOMIC DNA]</scope>
    <source>
        <tissue evidence="9">Whole gametophyte</tissue>
    </source>
</reference>
<accession>A0A176W3N0</accession>
<feature type="compositionally biased region" description="Acidic residues" evidence="7">
    <location>
        <begin position="14"/>
        <end position="28"/>
    </location>
</feature>
<dbReference type="Proteomes" id="UP000077202">
    <property type="component" value="Unassembled WGS sequence"/>
</dbReference>
<dbReference type="GO" id="GO:0005634">
    <property type="term" value="C:nucleus"/>
    <property type="evidence" value="ECO:0007669"/>
    <property type="project" value="UniProtKB-SubCell"/>
</dbReference>
<feature type="compositionally biased region" description="Basic residues" evidence="7">
    <location>
        <begin position="33"/>
        <end position="46"/>
    </location>
</feature>
<evidence type="ECO:0000313" key="9">
    <source>
        <dbReference type="EMBL" id="OAE27211.1"/>
    </source>
</evidence>
<gene>
    <name evidence="9" type="ORF">AXG93_4332s1070</name>
</gene>
<keyword evidence="3" id="KW-0805">Transcription regulation</keyword>
<dbReference type="InterPro" id="IPR045125">
    <property type="entry name" value="Sub1/Tcp4-like"/>
</dbReference>
<evidence type="ECO:0000256" key="1">
    <source>
        <dbReference type="ARBA" id="ARBA00004123"/>
    </source>
</evidence>
<organism evidence="9 10">
    <name type="scientific">Marchantia polymorpha subsp. ruderalis</name>
    <dbReference type="NCBI Taxonomy" id="1480154"/>
    <lineage>
        <taxon>Eukaryota</taxon>
        <taxon>Viridiplantae</taxon>
        <taxon>Streptophyta</taxon>
        <taxon>Embryophyta</taxon>
        <taxon>Marchantiophyta</taxon>
        <taxon>Marchantiopsida</taxon>
        <taxon>Marchantiidae</taxon>
        <taxon>Marchantiales</taxon>
        <taxon>Marchantiaceae</taxon>
        <taxon>Marchantia</taxon>
    </lineage>
</organism>
<dbReference type="AlphaFoldDB" id="A0A176W3N0"/>